<dbReference type="GO" id="GO:0005737">
    <property type="term" value="C:cytoplasm"/>
    <property type="evidence" value="ECO:0007669"/>
    <property type="project" value="UniProtKB-SubCell"/>
</dbReference>
<evidence type="ECO:0000256" key="13">
    <source>
        <dbReference type="ARBA" id="ARBA00023204"/>
    </source>
</evidence>
<evidence type="ECO:0000256" key="6">
    <source>
        <dbReference type="ARBA" id="ARBA00022763"/>
    </source>
</evidence>
<dbReference type="GO" id="GO:0006289">
    <property type="term" value="P:nucleotide-excision repair"/>
    <property type="evidence" value="ECO:0007669"/>
    <property type="project" value="UniProtKB-UniRule"/>
</dbReference>
<comment type="subunit">
    <text evidence="17">Forms a heterotetramer with UvrB during the search for lesions.</text>
</comment>
<dbReference type="PROSITE" id="PS00211">
    <property type="entry name" value="ABC_TRANSPORTER_1"/>
    <property type="match status" value="2"/>
</dbReference>
<evidence type="ECO:0000256" key="4">
    <source>
        <dbReference type="ARBA" id="ARBA00022737"/>
    </source>
</evidence>
<dbReference type="AlphaFoldDB" id="A0A832G7T8"/>
<comment type="subcellular location">
    <subcellularLocation>
        <location evidence="1 17">Cytoplasm</location>
    </subcellularLocation>
</comment>
<keyword evidence="13 17" id="KW-0234">DNA repair</keyword>
<evidence type="ECO:0000256" key="16">
    <source>
        <dbReference type="ARBA" id="ARBA00042156"/>
    </source>
</evidence>
<dbReference type="CDD" id="cd03271">
    <property type="entry name" value="ABC_UvrA_II"/>
    <property type="match status" value="1"/>
</dbReference>
<evidence type="ECO:0000256" key="7">
    <source>
        <dbReference type="ARBA" id="ARBA00022769"/>
    </source>
</evidence>
<comment type="function">
    <text evidence="17">The UvrABC repair system catalyzes the recognition and processing of DNA lesions. UvrA is an ATPase and a DNA-binding protein. A damage recognition complex composed of 2 UvrA and 2 UvrB subunits scans DNA for abnormalities. When the presence of a lesion has been verified by UvrB, the UvrA molecules dissociate.</text>
</comment>
<evidence type="ECO:0000256" key="11">
    <source>
        <dbReference type="ARBA" id="ARBA00022881"/>
    </source>
</evidence>
<dbReference type="GO" id="GO:0003677">
    <property type="term" value="F:DNA binding"/>
    <property type="evidence" value="ECO:0007669"/>
    <property type="project" value="UniProtKB-UniRule"/>
</dbReference>
<feature type="binding site" evidence="17">
    <location>
        <begin position="640"/>
        <end position="647"/>
    </location>
    <ligand>
        <name>ATP</name>
        <dbReference type="ChEBI" id="CHEBI:30616"/>
    </ligand>
</feature>
<dbReference type="Gene3D" id="3.40.50.300">
    <property type="entry name" value="P-loop containing nucleotide triphosphate hydrolases"/>
    <property type="match status" value="2"/>
</dbReference>
<feature type="zinc finger region" description="C4-type" evidence="17">
    <location>
        <begin position="251"/>
        <end position="278"/>
    </location>
</feature>
<keyword evidence="12 17" id="KW-0238">DNA-binding</keyword>
<evidence type="ECO:0000256" key="1">
    <source>
        <dbReference type="ARBA" id="ARBA00004496"/>
    </source>
</evidence>
<sequence length="939" mass="104731">MEKDKIIVKGAREHNLKNIDVEIPRESFTVITGLSGSGKSSLAFDTIYAEGQRRYIESLSAYARQFLDMLEKPDVDLIDGLSPAISIEQKSTSGNPRSTVGTVTEIYDYLRLLFARIGTPHCYNCGKPVVKQSSNQIIDSILTNFNGKKITVLAPVIRGRKGHYRELFEEILSDGFLKVRVDGEYFEIYKGFSVDRYKLHNIEIAVDKLQVSEKSRNRLTESIDVALNYGGGIVIVDTGKEDKVFSRHLACLDCGISYRELAPNSFSFNSPYGSCSNCEGLGEIKELDINLIIPDWDKSINEEAIAALGKPRPIWFFNQLEAIGEKYGFNFDTKLKDLTEEQKEILLYGTKDKIPFTYTYGKGKPVTYLHRFTGLIEYLKNYYSTTTSSSIREWVESFMNTVTCPVCNGGRLKKESLSVKFAGKNISEITNLSINRTIEFFSKLKLSGREAQIAKPILKEITTRLHFLSNVGLDYLSLNRSARTLSGGESQRIRLATQIGSQLAGVLYVLDEPSIGLHQSDNIKLINSLKELRDLGNTVIVVEHDKETIENSDYIIDLGPGAGEHGGKVCISGETKKLVDSKNGFDSITLSYLKHKKEIKVPEQRRKGNGKYILLKGAYGNNLKNVDLKIPLGTLTLVTGVSGSGKSSLINETLVKILMRKFYKSAVVPLPYKSVEGLEYIDKVIEIDQSPIGRTPRSNPATYTGLFTLIRDLFAKLPESKMRGYEPGRFSFNVEGGRCEACSGDGVKKIEMNFLPDVYVTCDVCHGKRYNRETLQVLYKTKSIADVLDMRVDEALEFFEDLPRIKRKIKAIHDVGLGYIRLGQQATTLSGGEAQRVKLATELSKVSTGKTLYILDEPTTGLHFEDVNILMNVLNKLVDKGNTVIVIEHNLDVIKLADWIIDLGPGGGEFGGEIIAEGTPEEIVNNKKSLTGKFLKKEL</sequence>
<keyword evidence="5 17" id="KW-0547">Nucleotide-binding</keyword>
<dbReference type="GO" id="GO:0016887">
    <property type="term" value="F:ATP hydrolysis activity"/>
    <property type="evidence" value="ECO:0007669"/>
    <property type="project" value="InterPro"/>
</dbReference>
<dbReference type="GO" id="GO:0009432">
    <property type="term" value="P:SOS response"/>
    <property type="evidence" value="ECO:0007669"/>
    <property type="project" value="UniProtKB-UniRule"/>
</dbReference>
<dbReference type="InterPro" id="IPR004602">
    <property type="entry name" value="UvrA"/>
</dbReference>
<dbReference type="NCBIfam" id="NF001503">
    <property type="entry name" value="PRK00349.1"/>
    <property type="match status" value="1"/>
</dbReference>
<dbReference type="NCBIfam" id="TIGR00630">
    <property type="entry name" value="uvra"/>
    <property type="match status" value="1"/>
</dbReference>
<dbReference type="PANTHER" id="PTHR43152">
    <property type="entry name" value="UVRABC SYSTEM PROTEIN A"/>
    <property type="match status" value="1"/>
</dbReference>
<organism evidence="19">
    <name type="scientific">Ignavibacterium album</name>
    <dbReference type="NCBI Taxonomy" id="591197"/>
    <lineage>
        <taxon>Bacteria</taxon>
        <taxon>Pseudomonadati</taxon>
        <taxon>Ignavibacteriota</taxon>
        <taxon>Ignavibacteria</taxon>
        <taxon>Ignavibacteriales</taxon>
        <taxon>Ignavibacteriaceae</taxon>
        <taxon>Ignavibacterium</taxon>
    </lineage>
</organism>
<dbReference type="Gene3D" id="1.10.8.280">
    <property type="entry name" value="ABC transporter ATPase domain-like"/>
    <property type="match status" value="1"/>
</dbReference>
<evidence type="ECO:0000256" key="2">
    <source>
        <dbReference type="ARBA" id="ARBA00022490"/>
    </source>
</evidence>
<keyword evidence="4 17" id="KW-0677">Repeat</keyword>
<evidence type="ECO:0000259" key="18">
    <source>
        <dbReference type="PROSITE" id="PS50893"/>
    </source>
</evidence>
<evidence type="ECO:0000256" key="17">
    <source>
        <dbReference type="HAMAP-Rule" id="MF_00205"/>
    </source>
</evidence>
<keyword evidence="9 17" id="KW-0862">Zinc</keyword>
<dbReference type="FunFam" id="1.20.1580.10:FF:000002">
    <property type="entry name" value="UvrABC system protein A"/>
    <property type="match status" value="1"/>
</dbReference>
<dbReference type="InterPro" id="IPR013815">
    <property type="entry name" value="ATP_grasp_subdomain_1"/>
</dbReference>
<dbReference type="Pfam" id="PF17755">
    <property type="entry name" value="UvrA_DNA-bind"/>
    <property type="match status" value="1"/>
</dbReference>
<protein>
    <recommendedName>
        <fullName evidence="15 17">UvrABC system protein A</fullName>
        <shortName evidence="17">UvrA protein</shortName>
    </recommendedName>
    <alternativeName>
        <fullName evidence="16 17">Excinuclease ABC subunit A</fullName>
    </alternativeName>
</protein>
<gene>
    <name evidence="17 19" type="primary">uvrA</name>
    <name evidence="19" type="ORF">ENS56_12530</name>
</gene>
<name>A0A832G7T8_9BACT</name>
<dbReference type="GO" id="GO:0005524">
    <property type="term" value="F:ATP binding"/>
    <property type="evidence" value="ECO:0007669"/>
    <property type="project" value="UniProtKB-UniRule"/>
</dbReference>
<dbReference type="Gene3D" id="3.30.1490.20">
    <property type="entry name" value="ATP-grasp fold, A domain"/>
    <property type="match status" value="1"/>
</dbReference>
<keyword evidence="6 17" id="KW-0227">DNA damage</keyword>
<reference evidence="19" key="1">
    <citation type="journal article" date="2020" name="mSystems">
        <title>Genome- and Community-Level Interaction Insights into Carbon Utilization and Element Cycling Functions of Hydrothermarchaeota in Hydrothermal Sediment.</title>
        <authorList>
            <person name="Zhou Z."/>
            <person name="Liu Y."/>
            <person name="Xu W."/>
            <person name="Pan J."/>
            <person name="Luo Z.H."/>
            <person name="Li M."/>
        </authorList>
    </citation>
    <scope>NUCLEOTIDE SEQUENCE [LARGE SCALE GENOMIC DNA]</scope>
    <source>
        <strain evidence="19">SpSt-500</strain>
    </source>
</reference>
<comment type="caution">
    <text evidence="19">The sequence shown here is derived from an EMBL/GenBank/DDBJ whole genome shotgun (WGS) entry which is preliminary data.</text>
</comment>
<evidence type="ECO:0000313" key="19">
    <source>
        <dbReference type="EMBL" id="HGT48855.1"/>
    </source>
</evidence>
<keyword evidence="11 17" id="KW-0267">Excision nuclease</keyword>
<dbReference type="GO" id="GO:0009380">
    <property type="term" value="C:excinuclease repair complex"/>
    <property type="evidence" value="ECO:0007669"/>
    <property type="project" value="InterPro"/>
</dbReference>
<dbReference type="InterPro" id="IPR041552">
    <property type="entry name" value="UvrA_DNA-bd"/>
</dbReference>
<feature type="domain" description="ABC transporter" evidence="18">
    <location>
        <begin position="599"/>
        <end position="936"/>
    </location>
</feature>
<feature type="binding site" evidence="17">
    <location>
        <begin position="33"/>
        <end position="40"/>
    </location>
    <ligand>
        <name>ATP</name>
        <dbReference type="ChEBI" id="CHEBI:30616"/>
    </ligand>
</feature>
<keyword evidence="3 17" id="KW-0479">Metal-binding</keyword>
<accession>A0A832G7T8</accession>
<evidence type="ECO:0000256" key="14">
    <source>
        <dbReference type="ARBA" id="ARBA00038000"/>
    </source>
</evidence>
<dbReference type="PROSITE" id="PS50893">
    <property type="entry name" value="ABC_TRANSPORTER_2"/>
    <property type="match status" value="1"/>
</dbReference>
<proteinExistence type="inferred from homology"/>
<dbReference type="InterPro" id="IPR041102">
    <property type="entry name" value="UvrA_inter"/>
</dbReference>
<keyword evidence="2 17" id="KW-0963">Cytoplasm</keyword>
<evidence type="ECO:0000256" key="12">
    <source>
        <dbReference type="ARBA" id="ARBA00023125"/>
    </source>
</evidence>
<dbReference type="InterPro" id="IPR017871">
    <property type="entry name" value="ABC_transporter-like_CS"/>
</dbReference>
<keyword evidence="7 17" id="KW-0228">DNA excision</keyword>
<dbReference type="SUPFAM" id="SSF52540">
    <property type="entry name" value="P-loop containing nucleoside triphosphate hydrolases"/>
    <property type="match status" value="2"/>
</dbReference>
<dbReference type="GO" id="GO:0008270">
    <property type="term" value="F:zinc ion binding"/>
    <property type="evidence" value="ECO:0007669"/>
    <property type="project" value="UniProtKB-UniRule"/>
</dbReference>
<evidence type="ECO:0000256" key="3">
    <source>
        <dbReference type="ARBA" id="ARBA00022723"/>
    </source>
</evidence>
<evidence type="ECO:0000256" key="15">
    <source>
        <dbReference type="ARBA" id="ARBA00039316"/>
    </source>
</evidence>
<dbReference type="CDD" id="cd03270">
    <property type="entry name" value="ABC_UvrA_I"/>
    <property type="match status" value="1"/>
</dbReference>
<evidence type="ECO:0000256" key="10">
    <source>
        <dbReference type="ARBA" id="ARBA00022840"/>
    </source>
</evidence>
<dbReference type="Gene3D" id="1.20.1580.10">
    <property type="entry name" value="ABC transporter ATPase like domain"/>
    <property type="match status" value="2"/>
</dbReference>
<evidence type="ECO:0000256" key="9">
    <source>
        <dbReference type="ARBA" id="ARBA00022833"/>
    </source>
</evidence>
<comment type="similarity">
    <text evidence="14 17">Belongs to the ABC transporter superfamily. UvrA family.</text>
</comment>
<keyword evidence="10 17" id="KW-0067">ATP-binding</keyword>
<dbReference type="HAMAP" id="MF_00205">
    <property type="entry name" value="UvrA"/>
    <property type="match status" value="1"/>
</dbReference>
<dbReference type="InterPro" id="IPR003439">
    <property type="entry name" value="ABC_transporter-like_ATP-bd"/>
</dbReference>
<dbReference type="InterPro" id="IPR027417">
    <property type="entry name" value="P-loop_NTPase"/>
</dbReference>
<keyword evidence="17" id="KW-0742">SOS response</keyword>
<evidence type="ECO:0000256" key="5">
    <source>
        <dbReference type="ARBA" id="ARBA00022741"/>
    </source>
</evidence>
<dbReference type="Pfam" id="PF17760">
    <property type="entry name" value="UvrA_inter"/>
    <property type="match status" value="1"/>
</dbReference>
<dbReference type="GO" id="GO:0009381">
    <property type="term" value="F:excinuclease ABC activity"/>
    <property type="evidence" value="ECO:0007669"/>
    <property type="project" value="UniProtKB-UniRule"/>
</dbReference>
<evidence type="ECO:0000256" key="8">
    <source>
        <dbReference type="ARBA" id="ARBA00022771"/>
    </source>
</evidence>
<dbReference type="EMBL" id="DSVI01000020">
    <property type="protein sequence ID" value="HGT48855.1"/>
    <property type="molecule type" value="Genomic_DNA"/>
</dbReference>
<feature type="zinc finger region" description="C4-type" evidence="17">
    <location>
        <begin position="739"/>
        <end position="765"/>
    </location>
</feature>
<dbReference type="PANTHER" id="PTHR43152:SF3">
    <property type="entry name" value="UVRABC SYSTEM PROTEIN A"/>
    <property type="match status" value="1"/>
</dbReference>
<keyword evidence="8 17" id="KW-0863">Zinc-finger</keyword>